<proteinExistence type="predicted"/>
<protein>
    <recommendedName>
        <fullName evidence="3">Transposase</fullName>
    </recommendedName>
</protein>
<evidence type="ECO:0000313" key="1">
    <source>
        <dbReference type="EMBL" id="CAI8720212.1"/>
    </source>
</evidence>
<dbReference type="RefSeq" id="WP_156912620.1">
    <property type="nucleotide sequence ID" value="NZ_OX458333.1"/>
</dbReference>
<accession>A0ABM9HWA0</accession>
<dbReference type="EMBL" id="OX458333">
    <property type="protein sequence ID" value="CAI8720212.1"/>
    <property type="molecule type" value="Genomic_DNA"/>
</dbReference>
<organism evidence="1 2">
    <name type="scientific">Methylocaldum szegediense</name>
    <dbReference type="NCBI Taxonomy" id="73780"/>
    <lineage>
        <taxon>Bacteria</taxon>
        <taxon>Pseudomonadati</taxon>
        <taxon>Pseudomonadota</taxon>
        <taxon>Gammaproteobacteria</taxon>
        <taxon>Methylococcales</taxon>
        <taxon>Methylococcaceae</taxon>
        <taxon>Methylocaldum</taxon>
    </lineage>
</organism>
<evidence type="ECO:0008006" key="3">
    <source>
        <dbReference type="Google" id="ProtNLM"/>
    </source>
</evidence>
<reference evidence="1 2" key="1">
    <citation type="submission" date="2023-03" db="EMBL/GenBank/DDBJ databases">
        <authorList>
            <person name="Pearce D."/>
        </authorList>
    </citation>
    <scope>NUCLEOTIDE SEQUENCE [LARGE SCALE GENOMIC DNA]</scope>
    <source>
        <strain evidence="1">Msz</strain>
    </source>
</reference>
<keyword evidence="2" id="KW-1185">Reference proteome</keyword>
<gene>
    <name evidence="1" type="ORF">MSZNOR_0077</name>
</gene>
<name>A0ABM9HWA0_9GAMM</name>
<evidence type="ECO:0000313" key="2">
    <source>
        <dbReference type="Proteomes" id="UP001162030"/>
    </source>
</evidence>
<sequence>MPTETSTAVAVNRVSTAFNHSLLFFPCDRPMSFKKSYALNRHRTPPQSTLSAPNQRRVERLVVNNSGMMKPEVDQCFRGLSDGGLDASLSALRISERTEATARQLWNRLSASYREAQVYTDGWEPYAAVIPMNPHRPCPKSAGRTLEQDLMAAPGALYPQIDPHA</sequence>
<dbReference type="Proteomes" id="UP001162030">
    <property type="component" value="Chromosome"/>
</dbReference>